<organism evidence="1 2">
    <name type="scientific">Euroglyphus maynei</name>
    <name type="common">Mayne's house dust mite</name>
    <dbReference type="NCBI Taxonomy" id="6958"/>
    <lineage>
        <taxon>Eukaryota</taxon>
        <taxon>Metazoa</taxon>
        <taxon>Ecdysozoa</taxon>
        <taxon>Arthropoda</taxon>
        <taxon>Chelicerata</taxon>
        <taxon>Arachnida</taxon>
        <taxon>Acari</taxon>
        <taxon>Acariformes</taxon>
        <taxon>Sarcoptiformes</taxon>
        <taxon>Astigmata</taxon>
        <taxon>Psoroptidia</taxon>
        <taxon>Analgoidea</taxon>
        <taxon>Pyroglyphidae</taxon>
        <taxon>Pyroglyphinae</taxon>
        <taxon>Euroglyphus</taxon>
    </lineage>
</organism>
<name>A0A1Y3BLR3_EURMA</name>
<evidence type="ECO:0000313" key="2">
    <source>
        <dbReference type="Proteomes" id="UP000194236"/>
    </source>
</evidence>
<gene>
    <name evidence="1" type="ORF">BLA29_002772</name>
</gene>
<comment type="caution">
    <text evidence="1">The sequence shown here is derived from an EMBL/GenBank/DDBJ whole genome shotgun (WGS) entry which is preliminary data.</text>
</comment>
<protein>
    <submittedName>
        <fullName evidence="1">Uncharacterized protein</fullName>
    </submittedName>
</protein>
<dbReference type="Proteomes" id="UP000194236">
    <property type="component" value="Unassembled WGS sequence"/>
</dbReference>
<dbReference type="EMBL" id="MUJZ01016711">
    <property type="protein sequence ID" value="OTF80753.1"/>
    <property type="molecule type" value="Genomic_DNA"/>
</dbReference>
<evidence type="ECO:0000313" key="1">
    <source>
        <dbReference type="EMBL" id="OTF80753.1"/>
    </source>
</evidence>
<reference evidence="1 2" key="1">
    <citation type="submission" date="2017-03" db="EMBL/GenBank/DDBJ databases">
        <title>Genome Survey of Euroglyphus maynei.</title>
        <authorList>
            <person name="Arlian L.G."/>
            <person name="Morgan M.S."/>
            <person name="Rider S.D."/>
        </authorList>
    </citation>
    <scope>NUCLEOTIDE SEQUENCE [LARGE SCALE GENOMIC DNA]</scope>
    <source>
        <strain evidence="1">Arlian Lab</strain>
        <tissue evidence="1">Whole body</tissue>
    </source>
</reference>
<proteinExistence type="predicted"/>
<sequence length="116" mass="13235">MNQLPSYPNPQIIPGYHYYYAANNGHIPLPYNLSSTTSSSEQQPNLSNQFPTKFYQNFIPTPMGPIFSALQHVRNQHYQTTQTNHHQSAAFQDPKSVCLRPGCVKAVDPHIQYIFI</sequence>
<dbReference type="AlphaFoldDB" id="A0A1Y3BLR3"/>
<accession>A0A1Y3BLR3</accession>
<keyword evidence="2" id="KW-1185">Reference proteome</keyword>